<gene>
    <name evidence="2" type="ORF">AVCANL283_05235</name>
</gene>
<dbReference type="SUPFAM" id="SSF50939">
    <property type="entry name" value="Sialidases"/>
    <property type="match status" value="1"/>
</dbReference>
<dbReference type="InterPro" id="IPR011040">
    <property type="entry name" value="Sialidase"/>
</dbReference>
<evidence type="ECO:0000313" key="3">
    <source>
        <dbReference type="Proteomes" id="UP000786183"/>
    </source>
</evidence>
<dbReference type="RefSeq" id="WP_172233608.1">
    <property type="nucleotide sequence ID" value="NZ_CP035946.1"/>
</dbReference>
<dbReference type="Pfam" id="PF13088">
    <property type="entry name" value="BNR_2"/>
    <property type="match status" value="1"/>
</dbReference>
<evidence type="ECO:0000313" key="2">
    <source>
        <dbReference type="EMBL" id="MBZ7987504.1"/>
    </source>
</evidence>
<dbReference type="PANTHER" id="PTHR43752:SF2">
    <property type="entry name" value="BNR_ASP-BOX REPEAT FAMILY PROTEIN"/>
    <property type="match status" value="1"/>
</dbReference>
<organism evidence="2 3">
    <name type="scientific">Campylobacter canadensis</name>
    <dbReference type="NCBI Taxonomy" id="449520"/>
    <lineage>
        <taxon>Bacteria</taxon>
        <taxon>Pseudomonadati</taxon>
        <taxon>Campylobacterota</taxon>
        <taxon>Epsilonproteobacteria</taxon>
        <taxon>Campylobacterales</taxon>
        <taxon>Campylobacteraceae</taxon>
        <taxon>Campylobacter</taxon>
    </lineage>
</organism>
<dbReference type="Proteomes" id="UP000786183">
    <property type="component" value="Unassembled WGS sequence"/>
</dbReference>
<dbReference type="EMBL" id="JACGBB010000009">
    <property type="protein sequence ID" value="MBZ7987504.1"/>
    <property type="molecule type" value="Genomic_DNA"/>
</dbReference>
<keyword evidence="3" id="KW-1185">Reference proteome</keyword>
<accession>A0ABS7WUA7</accession>
<name>A0ABS7WUA7_9BACT</name>
<reference evidence="2 3" key="1">
    <citation type="submission" date="2020-07" db="EMBL/GenBank/DDBJ databases">
        <title>Transfer of Campylobacter canadensis to the novel genus Avispirillum gen. nov., that also includes two novel species recovered from migratory waterfowl: Avispirillum anseris sp. nov. and Avispirillum brantae sp. nov.</title>
        <authorList>
            <person name="Miller W.G."/>
            <person name="Chapman M.H."/>
            <person name="Yee E."/>
            <person name="Inglis G.D."/>
        </authorList>
    </citation>
    <scope>NUCLEOTIDE SEQUENCE [LARGE SCALE GENOMIC DNA]</scope>
    <source>
        <strain evidence="2 3">L283</strain>
    </source>
</reference>
<dbReference type="PANTHER" id="PTHR43752">
    <property type="entry name" value="BNR/ASP-BOX REPEAT FAMILY PROTEIN"/>
    <property type="match status" value="1"/>
</dbReference>
<evidence type="ECO:0000259" key="1">
    <source>
        <dbReference type="Pfam" id="PF13088"/>
    </source>
</evidence>
<sequence length="368" mass="42981">MYFIITLFLINILFFFNNIKKDNFHFKINNNQIINQTTTQYNLYLNTPKQSKSVHSSTIVKIKNNIIVAYFAGSREGAQDVAIYANKIQNFSSSKAILLLDRYKLMQDSYEYIKKLGNPLFVKINNKVYLFVVGVSIGGWSTSKIYLYEIDENLKLKYKNKLILSPFANLSNLIRTKASIIQFTNKENGFILPIYHELAKKFPINLLFDENANLLDISLINNFYNLLQPALVAINDTNCLIAFRNSHNENNKLKLQKCDNSFNYKKIITTNLENNDDSLNLFEINNKIFLINNKGAENSREKLNLYELNDNEFKKISTIDYTLLEKGEVSYPSNYVDYDNEMVYISYTKDRKYIIFKAIPFSYFIKDK</sequence>
<feature type="domain" description="Sialidase" evidence="1">
    <location>
        <begin position="65"/>
        <end position="339"/>
    </location>
</feature>
<proteinExistence type="predicted"/>
<protein>
    <submittedName>
        <fullName evidence="2">Exo-alpha-sialidase</fullName>
    </submittedName>
</protein>
<dbReference type="InterPro" id="IPR036278">
    <property type="entry name" value="Sialidase_sf"/>
</dbReference>
<comment type="caution">
    <text evidence="2">The sequence shown here is derived from an EMBL/GenBank/DDBJ whole genome shotgun (WGS) entry which is preliminary data.</text>
</comment>